<evidence type="ECO:0000256" key="6">
    <source>
        <dbReference type="ARBA" id="ARBA00023315"/>
    </source>
</evidence>
<accession>A0A1M5SV67</accession>
<comment type="similarity">
    <text evidence="2 7">Belongs to the 1-acyl-sn-glycerol-3-phosphate acyltransferase family.</text>
</comment>
<evidence type="ECO:0000256" key="7">
    <source>
        <dbReference type="RuleBase" id="RU361267"/>
    </source>
</evidence>
<dbReference type="NCBIfam" id="TIGR00530">
    <property type="entry name" value="AGP_acyltrn"/>
    <property type="match status" value="1"/>
</dbReference>
<evidence type="ECO:0000256" key="2">
    <source>
        <dbReference type="ARBA" id="ARBA00008655"/>
    </source>
</evidence>
<proteinExistence type="inferred from homology"/>
<keyword evidence="4 7" id="KW-0808">Transferase</keyword>
<sequence length="240" mass="27338">MKLIFMLISYGIYMIGLRIKGSIYKILKKFSTKEKAEAYRDRVVFNWANFTIKIIGLKVNVVGRENIPKEACVFISNHQSILDIPVLFYGAHRVMGFIAKKELLKVPVIGYWLKVAHCVPIDRENVREAIKVIQIGSENLLKGDSMGIFPEGTRAKDGIMKPLKKGSLKLATKAKAPIVPVTINGTYKAYELNKKIQSAEVTIIFDKPIYTDNISREEERELHTKVQDVIMKNLEKLQKE</sequence>
<evidence type="ECO:0000256" key="1">
    <source>
        <dbReference type="ARBA" id="ARBA00005189"/>
    </source>
</evidence>
<dbReference type="InterPro" id="IPR002123">
    <property type="entry name" value="Plipid/glycerol_acylTrfase"/>
</dbReference>
<organism evidence="9 10">
    <name type="scientific">Clostridium intestinale DSM 6191</name>
    <dbReference type="NCBI Taxonomy" id="1121320"/>
    <lineage>
        <taxon>Bacteria</taxon>
        <taxon>Bacillati</taxon>
        <taxon>Bacillota</taxon>
        <taxon>Clostridia</taxon>
        <taxon>Eubacteriales</taxon>
        <taxon>Clostridiaceae</taxon>
        <taxon>Clostridium</taxon>
    </lineage>
</organism>
<keyword evidence="3 7" id="KW-0444">Lipid biosynthesis</keyword>
<gene>
    <name evidence="9" type="ORF">SAMN02745941_00012</name>
</gene>
<dbReference type="Proteomes" id="UP000184241">
    <property type="component" value="Unassembled WGS sequence"/>
</dbReference>
<evidence type="ECO:0000259" key="8">
    <source>
        <dbReference type="SMART" id="SM00563"/>
    </source>
</evidence>
<name>A0A1M5SV67_9CLOT</name>
<dbReference type="GO" id="GO:0006654">
    <property type="term" value="P:phosphatidic acid biosynthetic process"/>
    <property type="evidence" value="ECO:0007669"/>
    <property type="project" value="TreeGrafter"/>
</dbReference>
<keyword evidence="6 7" id="KW-0012">Acyltransferase</keyword>
<reference evidence="9 10" key="1">
    <citation type="submission" date="2016-11" db="EMBL/GenBank/DDBJ databases">
        <authorList>
            <person name="Jaros S."/>
            <person name="Januszkiewicz K."/>
            <person name="Wedrychowicz H."/>
        </authorList>
    </citation>
    <scope>NUCLEOTIDE SEQUENCE [LARGE SCALE GENOMIC DNA]</scope>
    <source>
        <strain evidence="9 10">DSM 6191</strain>
    </source>
</reference>
<protein>
    <recommendedName>
        <fullName evidence="7">1-acyl-sn-glycerol-3-phosphate acyltransferase</fullName>
        <ecNumber evidence="7">2.3.1.51</ecNumber>
    </recommendedName>
</protein>
<dbReference type="CDD" id="cd07989">
    <property type="entry name" value="LPLAT_AGPAT-like"/>
    <property type="match status" value="1"/>
</dbReference>
<dbReference type="PANTHER" id="PTHR10434:SF64">
    <property type="entry name" value="1-ACYL-SN-GLYCEROL-3-PHOSPHATE ACYLTRANSFERASE-RELATED"/>
    <property type="match status" value="1"/>
</dbReference>
<comment type="domain">
    <text evidence="7">The HXXXXD motif is essential for acyltransferase activity and may constitute the binding site for the phosphate moiety of the glycerol-3-phosphate.</text>
</comment>
<dbReference type="AlphaFoldDB" id="A0A1M5SV67"/>
<dbReference type="Pfam" id="PF01553">
    <property type="entry name" value="Acyltransferase"/>
    <property type="match status" value="1"/>
</dbReference>
<evidence type="ECO:0000256" key="3">
    <source>
        <dbReference type="ARBA" id="ARBA00022516"/>
    </source>
</evidence>
<dbReference type="EC" id="2.3.1.51" evidence="7"/>
<dbReference type="GO" id="GO:0016020">
    <property type="term" value="C:membrane"/>
    <property type="evidence" value="ECO:0007669"/>
    <property type="project" value="InterPro"/>
</dbReference>
<keyword evidence="5 7" id="KW-0443">Lipid metabolism</keyword>
<dbReference type="SUPFAM" id="SSF69593">
    <property type="entry name" value="Glycerol-3-phosphate (1)-acyltransferase"/>
    <property type="match status" value="1"/>
</dbReference>
<evidence type="ECO:0000256" key="5">
    <source>
        <dbReference type="ARBA" id="ARBA00023098"/>
    </source>
</evidence>
<keyword evidence="7" id="KW-0594">Phospholipid biosynthesis</keyword>
<evidence type="ECO:0000313" key="10">
    <source>
        <dbReference type="Proteomes" id="UP000184241"/>
    </source>
</evidence>
<evidence type="ECO:0000256" key="4">
    <source>
        <dbReference type="ARBA" id="ARBA00022679"/>
    </source>
</evidence>
<evidence type="ECO:0000313" key="9">
    <source>
        <dbReference type="EMBL" id="SHH41893.1"/>
    </source>
</evidence>
<keyword evidence="7" id="KW-1208">Phospholipid metabolism</keyword>
<dbReference type="EMBL" id="FQXU01000003">
    <property type="protein sequence ID" value="SHH41893.1"/>
    <property type="molecule type" value="Genomic_DNA"/>
</dbReference>
<dbReference type="RefSeq" id="WP_073015643.1">
    <property type="nucleotide sequence ID" value="NZ_FQXU01000003.1"/>
</dbReference>
<comment type="catalytic activity">
    <reaction evidence="7">
        <text>a 1-acyl-sn-glycero-3-phosphate + an acyl-CoA = a 1,2-diacyl-sn-glycero-3-phosphate + CoA</text>
        <dbReference type="Rhea" id="RHEA:19709"/>
        <dbReference type="ChEBI" id="CHEBI:57287"/>
        <dbReference type="ChEBI" id="CHEBI:57970"/>
        <dbReference type="ChEBI" id="CHEBI:58342"/>
        <dbReference type="ChEBI" id="CHEBI:58608"/>
        <dbReference type="EC" id="2.3.1.51"/>
    </reaction>
</comment>
<dbReference type="SMART" id="SM00563">
    <property type="entry name" value="PlsC"/>
    <property type="match status" value="1"/>
</dbReference>
<comment type="pathway">
    <text evidence="1">Lipid metabolism.</text>
</comment>
<dbReference type="PANTHER" id="PTHR10434">
    <property type="entry name" value="1-ACYL-SN-GLYCEROL-3-PHOSPHATE ACYLTRANSFERASE"/>
    <property type="match status" value="1"/>
</dbReference>
<feature type="domain" description="Phospholipid/glycerol acyltransferase" evidence="8">
    <location>
        <begin position="72"/>
        <end position="186"/>
    </location>
</feature>
<dbReference type="InterPro" id="IPR004552">
    <property type="entry name" value="AGP_acyltrans"/>
</dbReference>
<dbReference type="GO" id="GO:0003841">
    <property type="term" value="F:1-acylglycerol-3-phosphate O-acyltransferase activity"/>
    <property type="evidence" value="ECO:0007669"/>
    <property type="project" value="UniProtKB-UniRule"/>
</dbReference>